<dbReference type="PANTHER" id="PTHR11048:SF28">
    <property type="entry name" value="4-HYDROXYBENZOATE POLYPRENYLTRANSFERASE, MITOCHONDRIAL"/>
    <property type="match status" value="1"/>
</dbReference>
<organism evidence="14 15">
    <name type="scientific">Halochromatium glycolicum</name>
    <dbReference type="NCBI Taxonomy" id="85075"/>
    <lineage>
        <taxon>Bacteria</taxon>
        <taxon>Pseudomonadati</taxon>
        <taxon>Pseudomonadota</taxon>
        <taxon>Gammaproteobacteria</taxon>
        <taxon>Chromatiales</taxon>
        <taxon>Chromatiaceae</taxon>
        <taxon>Halochromatium</taxon>
    </lineage>
</organism>
<feature type="transmembrane region" description="Helical" evidence="12">
    <location>
        <begin position="288"/>
        <end position="308"/>
    </location>
</feature>
<comment type="similarity">
    <text evidence="3 12">Belongs to the UbiA prenyltransferase family.</text>
</comment>
<dbReference type="Gene3D" id="1.10.357.140">
    <property type="entry name" value="UbiA prenyltransferase"/>
    <property type="match status" value="1"/>
</dbReference>
<gene>
    <name evidence="12" type="primary">ubiA</name>
    <name evidence="14" type="ORF">CKO40_06875</name>
</gene>
<dbReference type="HAMAP" id="MF_01635">
    <property type="entry name" value="UbiA"/>
    <property type="match status" value="1"/>
</dbReference>
<evidence type="ECO:0000256" key="12">
    <source>
        <dbReference type="HAMAP-Rule" id="MF_01635"/>
    </source>
</evidence>
<keyword evidence="6 12" id="KW-0808">Transferase</keyword>
<dbReference type="InterPro" id="IPR044878">
    <property type="entry name" value="UbiA_sf"/>
</dbReference>
<evidence type="ECO:0000256" key="5">
    <source>
        <dbReference type="ARBA" id="ARBA00022519"/>
    </source>
</evidence>
<dbReference type="CDD" id="cd13959">
    <property type="entry name" value="PT_UbiA_COQ2"/>
    <property type="match status" value="1"/>
</dbReference>
<dbReference type="InterPro" id="IPR000537">
    <property type="entry name" value="UbiA_prenyltransferase"/>
</dbReference>
<dbReference type="InterPro" id="IPR030470">
    <property type="entry name" value="UbiA_prenylTrfase_CS"/>
</dbReference>
<evidence type="ECO:0000256" key="8">
    <source>
        <dbReference type="ARBA" id="ARBA00022692"/>
    </source>
</evidence>
<comment type="function">
    <text evidence="12">Catalyzes the prenylation of para-hydroxybenzoate (PHB) with an all-trans polyprenyl group. Mediates the second step in the final reaction sequence of ubiquinone-8 (UQ-8) biosynthesis, which is the condensation of the polyisoprenoid side chain with PHB, generating the first membrane-bound Q intermediate 3-octaprenyl-4-hydroxybenzoate.</text>
</comment>
<keyword evidence="10 12" id="KW-1133">Transmembrane helix</keyword>
<keyword evidence="11 12" id="KW-0472">Membrane</keyword>
<comment type="pathway">
    <text evidence="12">Cofactor biosynthesis; ubiquinone biosynthesis.</text>
</comment>
<feature type="transmembrane region" description="Helical" evidence="12">
    <location>
        <begin position="256"/>
        <end position="276"/>
    </location>
</feature>
<evidence type="ECO:0000313" key="14">
    <source>
        <dbReference type="EMBL" id="MBK1704278.1"/>
    </source>
</evidence>
<dbReference type="EMBL" id="NRSJ01000008">
    <property type="protein sequence ID" value="MBK1704278.1"/>
    <property type="molecule type" value="Genomic_DNA"/>
</dbReference>
<proteinExistence type="inferred from homology"/>
<feature type="transmembrane region" description="Helical" evidence="12">
    <location>
        <begin position="65"/>
        <end position="85"/>
    </location>
</feature>
<dbReference type="FunFam" id="1.10.357.140:FF:000002">
    <property type="entry name" value="4-hydroxybenzoate octaprenyltransferase"/>
    <property type="match status" value="1"/>
</dbReference>
<evidence type="ECO:0000256" key="4">
    <source>
        <dbReference type="ARBA" id="ARBA00022475"/>
    </source>
</evidence>
<feature type="transmembrane region" description="Helical" evidence="12">
    <location>
        <begin position="163"/>
        <end position="180"/>
    </location>
</feature>
<dbReference type="NCBIfam" id="TIGR01474">
    <property type="entry name" value="ubiA_proteo"/>
    <property type="match status" value="1"/>
</dbReference>
<reference evidence="14" key="1">
    <citation type="submission" date="2017-08" db="EMBL/GenBank/DDBJ databases">
        <authorList>
            <person name="Imhoff J.F."/>
            <person name="Rahn T."/>
            <person name="Kuenzel S."/>
            <person name="Neulinger S.C."/>
        </authorList>
    </citation>
    <scope>NUCLEOTIDE SEQUENCE</scope>
    <source>
        <strain evidence="14">DSM 11080</strain>
    </source>
</reference>
<evidence type="ECO:0000256" key="3">
    <source>
        <dbReference type="ARBA" id="ARBA00005985"/>
    </source>
</evidence>
<feature type="transmembrane region" description="Helical" evidence="12">
    <location>
        <begin position="186"/>
        <end position="208"/>
    </location>
</feature>
<keyword evidence="7 12" id="KW-0831">Ubiquinone biosynthesis</keyword>
<feature type="transmembrane region" description="Helical" evidence="12">
    <location>
        <begin position="42"/>
        <end position="59"/>
    </location>
</feature>
<evidence type="ECO:0000256" key="10">
    <source>
        <dbReference type="ARBA" id="ARBA00022989"/>
    </source>
</evidence>
<dbReference type="InterPro" id="IPR006370">
    <property type="entry name" value="HB_polyprenyltransferase-like"/>
</dbReference>
<keyword evidence="9 12" id="KW-0460">Magnesium</keyword>
<evidence type="ECO:0000256" key="11">
    <source>
        <dbReference type="ARBA" id="ARBA00023136"/>
    </source>
</evidence>
<reference evidence="14" key="2">
    <citation type="journal article" date="2020" name="Microorganisms">
        <title>Osmotic Adaptation and Compatible Solute Biosynthesis of Phototrophic Bacteria as Revealed from Genome Analyses.</title>
        <authorList>
            <person name="Imhoff J.F."/>
            <person name="Rahn T."/>
            <person name="Kunzel S."/>
            <person name="Keller A."/>
            <person name="Neulinger S.C."/>
        </authorList>
    </citation>
    <scope>NUCLEOTIDE SEQUENCE</scope>
    <source>
        <strain evidence="14">DSM 11080</strain>
    </source>
</reference>
<dbReference type="FunFam" id="1.20.120.1780:FF:000001">
    <property type="entry name" value="4-hydroxybenzoate octaprenyltransferase"/>
    <property type="match status" value="1"/>
</dbReference>
<dbReference type="AlphaFoldDB" id="A0AAJ0U385"/>
<evidence type="ECO:0000256" key="1">
    <source>
        <dbReference type="ARBA" id="ARBA00001946"/>
    </source>
</evidence>
<evidence type="ECO:0000313" key="15">
    <source>
        <dbReference type="Proteomes" id="UP001296776"/>
    </source>
</evidence>
<comment type="cofactor">
    <cofactor evidence="1 12">
        <name>Mg(2+)</name>
        <dbReference type="ChEBI" id="CHEBI:18420"/>
    </cofactor>
</comment>
<dbReference type="GO" id="GO:0005886">
    <property type="term" value="C:plasma membrane"/>
    <property type="evidence" value="ECO:0007669"/>
    <property type="project" value="UniProtKB-SubCell"/>
</dbReference>
<feature type="transmembrane region" description="Helical" evidence="12">
    <location>
        <begin position="133"/>
        <end position="151"/>
    </location>
</feature>
<protein>
    <recommendedName>
        <fullName evidence="12 13">4-hydroxybenzoate octaprenyltransferase</fullName>
        <ecNumber evidence="12 13">2.5.1.39</ecNumber>
    </recommendedName>
    <alternativeName>
        <fullName evidence="12">4-HB polyprenyltransferase</fullName>
    </alternativeName>
</protein>
<feature type="transmembrane region" description="Helical" evidence="12">
    <location>
        <begin position="229"/>
        <end position="250"/>
    </location>
</feature>
<dbReference type="PANTHER" id="PTHR11048">
    <property type="entry name" value="PRENYLTRANSFERASES"/>
    <property type="match status" value="1"/>
</dbReference>
<name>A0AAJ0U385_9GAMM</name>
<dbReference type="RefSeq" id="WP_200345456.1">
    <property type="nucleotide sequence ID" value="NZ_NRSJ01000008.1"/>
</dbReference>
<dbReference type="Proteomes" id="UP001296776">
    <property type="component" value="Unassembled WGS sequence"/>
</dbReference>
<keyword evidence="4 12" id="KW-1003">Cell membrane</keyword>
<accession>A0AAJ0U385</accession>
<dbReference type="EC" id="2.5.1.39" evidence="12 13"/>
<dbReference type="GO" id="GO:0008412">
    <property type="term" value="F:4-hydroxybenzoate polyprenyltransferase activity"/>
    <property type="evidence" value="ECO:0007669"/>
    <property type="project" value="UniProtKB-UniRule"/>
</dbReference>
<feature type="transmembrane region" description="Helical" evidence="12">
    <location>
        <begin position="105"/>
        <end position="127"/>
    </location>
</feature>
<sequence length="315" mass="34983">MSSHETKIGGRGDLGVAVTARPASWRERLDAYYRLVRLNRPIGIFLLMWPALWALWLAGDGHPPWQIALIFVSGVVLMRSAGCAINDFADRKLDGHVARTNTRPLAQGVIAPIEAVAVFLILSLVSFGLVLLLNWQTVAMSVVAVTLAMIYPFMKRFTHVPQMFLGMAFGWAVPMAFMAIQESIPFYAWVLFLSAVVWALIYDTEYAMVDREDDLKIGIKSTAILFGRYDRLIVALLQLLMLALMVWVGLAAGRGLAYFVGLAVAAGLSGYQQWLIRDREPARCFIAFLNNNYFGMAVFIGLVIDYLLEPTATAV</sequence>
<keyword evidence="8 12" id="KW-0812">Transmembrane</keyword>
<comment type="caution">
    <text evidence="14">The sequence shown here is derived from an EMBL/GenBank/DDBJ whole genome shotgun (WGS) entry which is preliminary data.</text>
</comment>
<keyword evidence="5 12" id="KW-0997">Cell inner membrane</keyword>
<dbReference type="Pfam" id="PF01040">
    <property type="entry name" value="UbiA"/>
    <property type="match status" value="1"/>
</dbReference>
<comment type="subcellular location">
    <subcellularLocation>
        <location evidence="12">Cell inner membrane</location>
        <topology evidence="12">Multi-pass membrane protein</topology>
    </subcellularLocation>
    <subcellularLocation>
        <location evidence="2">Membrane</location>
        <topology evidence="2">Multi-pass membrane protein</topology>
    </subcellularLocation>
</comment>
<dbReference type="InterPro" id="IPR039653">
    <property type="entry name" value="Prenyltransferase"/>
</dbReference>
<evidence type="ECO:0000256" key="9">
    <source>
        <dbReference type="ARBA" id="ARBA00022842"/>
    </source>
</evidence>
<dbReference type="GO" id="GO:0006744">
    <property type="term" value="P:ubiquinone biosynthetic process"/>
    <property type="evidence" value="ECO:0007669"/>
    <property type="project" value="UniProtKB-UniRule"/>
</dbReference>
<keyword evidence="15" id="KW-1185">Reference proteome</keyword>
<comment type="catalytic activity">
    <reaction evidence="12">
        <text>all-trans-octaprenyl diphosphate + 4-hydroxybenzoate = 4-hydroxy-3-(all-trans-octaprenyl)benzoate + diphosphate</text>
        <dbReference type="Rhea" id="RHEA:27782"/>
        <dbReference type="ChEBI" id="CHEBI:1617"/>
        <dbReference type="ChEBI" id="CHEBI:17879"/>
        <dbReference type="ChEBI" id="CHEBI:33019"/>
        <dbReference type="ChEBI" id="CHEBI:57711"/>
        <dbReference type="EC" id="2.5.1.39"/>
    </reaction>
</comment>
<evidence type="ECO:0000256" key="7">
    <source>
        <dbReference type="ARBA" id="ARBA00022688"/>
    </source>
</evidence>
<dbReference type="Gene3D" id="1.20.120.1780">
    <property type="entry name" value="UbiA prenyltransferase"/>
    <property type="match status" value="1"/>
</dbReference>
<dbReference type="PROSITE" id="PS00943">
    <property type="entry name" value="UBIA"/>
    <property type="match status" value="1"/>
</dbReference>
<evidence type="ECO:0000256" key="2">
    <source>
        <dbReference type="ARBA" id="ARBA00004141"/>
    </source>
</evidence>
<evidence type="ECO:0000256" key="13">
    <source>
        <dbReference type="NCBIfam" id="TIGR01474"/>
    </source>
</evidence>
<evidence type="ECO:0000256" key="6">
    <source>
        <dbReference type="ARBA" id="ARBA00022679"/>
    </source>
</evidence>